<reference evidence="2 3" key="1">
    <citation type="submission" date="2017-02" db="EMBL/GenBank/DDBJ databases">
        <authorList>
            <person name="Peterson S.W."/>
        </authorList>
    </citation>
    <scope>NUCLEOTIDE SEQUENCE [LARGE SCALE GENOMIC DNA]</scope>
    <source>
        <strain evidence="2 3">B Ar 00.02</strain>
    </source>
</reference>
<keyword evidence="3" id="KW-1185">Reference proteome</keyword>
<accession>A0A1R4FYD3</accession>
<feature type="transmembrane region" description="Helical" evidence="1">
    <location>
        <begin position="35"/>
        <end position="54"/>
    </location>
</feature>
<dbReference type="EMBL" id="FUHW01000024">
    <property type="protein sequence ID" value="SJM60861.1"/>
    <property type="molecule type" value="Genomic_DNA"/>
</dbReference>
<keyword evidence="1" id="KW-0472">Membrane</keyword>
<dbReference type="AlphaFoldDB" id="A0A1R4FYD3"/>
<keyword evidence="1" id="KW-0812">Transmembrane</keyword>
<feature type="transmembrane region" description="Helical" evidence="1">
    <location>
        <begin position="6"/>
        <end position="28"/>
    </location>
</feature>
<protein>
    <submittedName>
        <fullName evidence="2">Uncharacterized protein</fullName>
    </submittedName>
</protein>
<feature type="transmembrane region" description="Helical" evidence="1">
    <location>
        <begin position="119"/>
        <end position="140"/>
    </location>
</feature>
<gene>
    <name evidence="2" type="ORF">FM101_06525</name>
</gene>
<proteinExistence type="predicted"/>
<organism evidence="2 3">
    <name type="scientific">Arthrobacter rhombi</name>
    <dbReference type="NCBI Taxonomy" id="71253"/>
    <lineage>
        <taxon>Bacteria</taxon>
        <taxon>Bacillati</taxon>
        <taxon>Actinomycetota</taxon>
        <taxon>Actinomycetes</taxon>
        <taxon>Micrococcales</taxon>
        <taxon>Micrococcaceae</taxon>
        <taxon>Arthrobacter</taxon>
    </lineage>
</organism>
<evidence type="ECO:0000313" key="2">
    <source>
        <dbReference type="EMBL" id="SJM60861.1"/>
    </source>
</evidence>
<dbReference type="Proteomes" id="UP000195913">
    <property type="component" value="Unassembled WGS sequence"/>
</dbReference>
<sequence>MRPSAFQIYTIAGTLTVLFGTLAVGQLVSDSPLPALLAGLGLLLLIAAPFWWRFRHAFSGPDPLRGGPPEQTWTEDTPSQVLTRNFARAGILLGAGLVISVVLFALTTANDPPDQALKVLSYIAQGLFLVAAITVAITTVPLDTASHDAVGDSRARMKRINQVALGGKHLSLSEHDQLVALRVAIVAPVRLRLQGFGLTFFLALLAVGICRDIPLGDLSFGDAFIPALLLLALIRIPYVAGQLRRARHYASENLPRPLAERSGANVEDR</sequence>
<evidence type="ECO:0000256" key="1">
    <source>
        <dbReference type="SAM" id="Phobius"/>
    </source>
</evidence>
<dbReference type="RefSeq" id="WP_086997159.1">
    <property type="nucleotide sequence ID" value="NZ_FUHW01000024.1"/>
</dbReference>
<feature type="transmembrane region" description="Helical" evidence="1">
    <location>
        <begin position="223"/>
        <end position="241"/>
    </location>
</feature>
<evidence type="ECO:0000313" key="3">
    <source>
        <dbReference type="Proteomes" id="UP000195913"/>
    </source>
</evidence>
<keyword evidence="1" id="KW-1133">Transmembrane helix</keyword>
<feature type="transmembrane region" description="Helical" evidence="1">
    <location>
        <begin position="86"/>
        <end position="107"/>
    </location>
</feature>
<name>A0A1R4FYD3_9MICC</name>